<dbReference type="OrthoDB" id="979776at2"/>
<dbReference type="EMBL" id="ASGY01000121">
    <property type="protein sequence ID" value="KGE66815.1"/>
    <property type="molecule type" value="Genomic_DNA"/>
</dbReference>
<protein>
    <submittedName>
        <fullName evidence="1">Uncharacterized protein</fullName>
    </submittedName>
</protein>
<sequence>MQDSYSIAEHRHRFAIWAAGRAYSRQGPGHTMAVATQLINESGVGRISTPDDLPPPKEIDAFLDLQFRNVIKIACKLTYTRTWKDEITKDEYSSQHDLICSYGRAQKLVNVYLKSKLVCASSDADQSKISALHPPLDRQLLNAIDSYLAHPKHKGSDLQKKFKTALKLGKSWTTFKKPAYDAHLSVIKDIQAGRPLWGIEWLWHPSAQEEEDR</sequence>
<accession>A0A0A1YXP7</accession>
<dbReference type="Proteomes" id="UP000030060">
    <property type="component" value="Unassembled WGS sequence"/>
</dbReference>
<evidence type="ECO:0000313" key="1">
    <source>
        <dbReference type="EMBL" id="KGE66815.1"/>
    </source>
</evidence>
<organism evidence="1 2">
    <name type="scientific">Pseudomonas fluorescens LMG 5329</name>
    <dbReference type="NCBI Taxonomy" id="1324332"/>
    <lineage>
        <taxon>Bacteria</taxon>
        <taxon>Pseudomonadati</taxon>
        <taxon>Pseudomonadota</taxon>
        <taxon>Gammaproteobacteria</taxon>
        <taxon>Pseudomonadales</taxon>
        <taxon>Pseudomonadaceae</taxon>
        <taxon>Pseudomonas</taxon>
    </lineage>
</organism>
<gene>
    <name evidence="1" type="ORF">K814_0116710</name>
</gene>
<reference evidence="1 2" key="1">
    <citation type="journal article" date="2013" name="Genome Announc.">
        <title>Draft Genome Sequence of Pseudomonas fluorescens LMG 5329, a White Line-Inducing Principle-Producing Bioindicator for the Mushroom Pathogen Pseudomonas tolaasii.</title>
        <authorList>
            <person name="Ghequire M.G."/>
            <person name="Rokni-Zadeh H."/>
            <person name="Zarrineh P."/>
            <person name="De Mot R."/>
        </authorList>
    </citation>
    <scope>NUCLEOTIDE SEQUENCE [LARGE SCALE GENOMIC DNA]</scope>
    <source>
        <strain evidence="1 2">LMG 5329</strain>
    </source>
</reference>
<proteinExistence type="predicted"/>
<dbReference type="AlphaFoldDB" id="A0A0A1YXP7"/>
<comment type="caution">
    <text evidence="1">The sequence shown here is derived from an EMBL/GenBank/DDBJ whole genome shotgun (WGS) entry which is preliminary data.</text>
</comment>
<name>A0A0A1YXP7_PSEFL</name>
<evidence type="ECO:0000313" key="2">
    <source>
        <dbReference type="Proteomes" id="UP000030060"/>
    </source>
</evidence>